<dbReference type="Proteomes" id="UP000323257">
    <property type="component" value="Unassembled WGS sequence"/>
</dbReference>
<accession>A0A5S5CGI7</accession>
<evidence type="ECO:0000313" key="2">
    <source>
        <dbReference type="Proteomes" id="UP000323257"/>
    </source>
</evidence>
<gene>
    <name evidence="1" type="ORF">BCM02_102806</name>
</gene>
<name>A0A5S5CGI7_9BACL</name>
<reference evidence="1 2" key="1">
    <citation type="submission" date="2019-07" db="EMBL/GenBank/DDBJ databases">
        <title>Genomic Encyclopedia of Type Strains, Phase III (KMG-III): the genomes of soil and plant-associated and newly described type strains.</title>
        <authorList>
            <person name="Whitman W."/>
        </authorList>
    </citation>
    <scope>NUCLEOTIDE SEQUENCE [LARGE SCALE GENOMIC DNA]</scope>
    <source>
        <strain evidence="1 2">BL24</strain>
    </source>
</reference>
<evidence type="ECO:0000313" key="1">
    <source>
        <dbReference type="EMBL" id="TYP78229.1"/>
    </source>
</evidence>
<dbReference type="AlphaFoldDB" id="A0A5S5CGI7"/>
<proteinExistence type="predicted"/>
<comment type="caution">
    <text evidence="1">The sequence shown here is derived from an EMBL/GenBank/DDBJ whole genome shotgun (WGS) entry which is preliminary data.</text>
</comment>
<dbReference type="RefSeq" id="WP_148928672.1">
    <property type="nucleotide sequence ID" value="NZ_VNHS01000002.1"/>
</dbReference>
<sequence>MSTTFQVYPTTANIPRLTELLELANEKLHAFLRSLELEITPVIGVRIGEATIESGSSSTLTARWDADYAWFFVTPSEDGGGSDAYFSTVDELVNDMWKEYEDKEGPYAEVFKSLSIGHYWELRRSVGQPAIINATYGFLAAALAELTNGFIYSDDGAWPGPPKRAEQFESEYFNPSKVAYYDKAKWIVYCMDNIVEDYKGESYVSPIRMLVEHEWPFDERVRFAPSGRMLKEGPEEGDQLIIVHSEYFDFPYLVVNRFKVKADLQEWQRIHRDLVIKDRHRIGHLLTSKVADVDLRPLQEERNLTFWANSLLVKDIESLRKQILRA</sequence>
<dbReference type="EMBL" id="VNHS01000002">
    <property type="protein sequence ID" value="TYP78229.1"/>
    <property type="molecule type" value="Genomic_DNA"/>
</dbReference>
<protein>
    <submittedName>
        <fullName evidence="1">Uncharacterized protein</fullName>
    </submittedName>
</protein>
<dbReference type="OrthoDB" id="2545744at2"/>
<keyword evidence="2" id="KW-1185">Reference proteome</keyword>
<organism evidence="1 2">
    <name type="scientific">Paenibacillus methanolicus</name>
    <dbReference type="NCBI Taxonomy" id="582686"/>
    <lineage>
        <taxon>Bacteria</taxon>
        <taxon>Bacillati</taxon>
        <taxon>Bacillota</taxon>
        <taxon>Bacilli</taxon>
        <taxon>Bacillales</taxon>
        <taxon>Paenibacillaceae</taxon>
        <taxon>Paenibacillus</taxon>
    </lineage>
</organism>